<evidence type="ECO:0000256" key="2">
    <source>
        <dbReference type="SAM" id="MobiDB-lite"/>
    </source>
</evidence>
<reference evidence="4 5" key="1">
    <citation type="submission" date="2020-06" db="EMBL/GenBank/DDBJ databases">
        <authorList>
            <person name="Li R."/>
            <person name="Bekaert M."/>
        </authorList>
    </citation>
    <scope>NUCLEOTIDE SEQUENCE [LARGE SCALE GENOMIC DNA]</scope>
    <source>
        <strain evidence="5">wild</strain>
    </source>
</reference>
<feature type="region of interest" description="Disordered" evidence="2">
    <location>
        <begin position="459"/>
        <end position="490"/>
    </location>
</feature>
<dbReference type="Proteomes" id="UP000507470">
    <property type="component" value="Unassembled WGS sequence"/>
</dbReference>
<dbReference type="PANTHER" id="PTHR47679">
    <property type="entry name" value="PROTEIN TORNADO 1"/>
    <property type="match status" value="1"/>
</dbReference>
<dbReference type="AlphaFoldDB" id="A0A6J8D8N8"/>
<feature type="domain" description="COR" evidence="3">
    <location>
        <begin position="726"/>
        <end position="840"/>
    </location>
</feature>
<keyword evidence="5" id="KW-1185">Reference proteome</keyword>
<dbReference type="InterPro" id="IPR032171">
    <property type="entry name" value="COR-A"/>
</dbReference>
<dbReference type="SUPFAM" id="SSF52540">
    <property type="entry name" value="P-loop containing nucleoside triphosphate hydrolases"/>
    <property type="match status" value="1"/>
</dbReference>
<evidence type="ECO:0000313" key="5">
    <source>
        <dbReference type="Proteomes" id="UP000507470"/>
    </source>
</evidence>
<sequence length="1204" mass="139083">MVILLILIIGTTNGYDLKCPAQAEWRLRANTSCYSEDKYVCLFQILENKYEENCLGSDQSSIGSKLVFQPLFNLAECNNDTYQPIVFTTHGNSECILLKSNCDEEGQVVYSNDSSSKDITCRCDYTKGYAFVSKPKNSCFCNPSEEDCSCFRDNCNILSPDYQCILEEDTKANITCQEIYSHISHNKHNRTVQFIESIESNKKRYEVSFIIIILTAVRLLNFSHWVADFYTPHKDLYSPARGGMMYACNVRDNSVSLFLDGEGMLRTSYTVYDVVPELKECIVYTVISVTTVFVLSKILSQTTTTISDEDKQKNIYELFSKNECGKHYFARVAFIGKEGVGKTSLMRRLLWQKKKEVTSPDSTDGIEIEKCNINVKNGKWSPCEKIHDDLDRLISQVYARKNKKVESLSGKHIRETVVDGEHSSNYTEKSHNDLEGDCEQQEINLSLTQIAEVSSLLSHDESEDINPKETIHEETNNESSDCEEKSVTETTNATVYPANKVQLDNIRFENPNTYLIDREIHNSNESEYEHGSEENIEEMTSAIIQPFLYQKESKIQDMLASCWLWDFAGQKEFYATHQVFLSSVAVFVLVTDSLECTTGETAWKGFDESASYVRFWIDVIHCYWSSRETEGRLDPPIIVVCTNTDKYEDKSERQKQQKRFIEYLCEVLFNQEKKDHLRKVYFVSNTDDSDDVFETIRKDISRQAMGKLKDSGVPISTTAKLFKISMHEGIGITTEEEFKSCLQYCHDNGTVIYFDEESLTDHVILDPKWLVDAFRCLVSDKMEFNSSLADDWHKLYEYGELTDSLIYHLFNKDKKRNFSKNKTHLLEVMKRFDIIVNLKNSTVLYMPCMMKSCSVEDVKKQLIGDSQSIRKTSWLCLEFEFLPPAFFNHILVWYIKQFSVTVILKKETRYERKALYRQIGVFDLDSSRCEQLVVCEGPNVIALQIWSSRMPNRTYGDFKTNLRQFIDTLRNRYRLKIAYKETFKCKDGDFTIHRESMDHLLTEKYRCVEHKINHTSDDLVNPWGLSAQLHQSRLSRQPSLSRPPSYNWDVKELNDEQATCVNETTQTDEILENDDYNANEETAENRFVIQQNADSDACPFCLCKPCITDETTGTFNLLVIQTRMKTSDNKNLSVSSTEITRENNEQSAISVRRYIYFLIKMIVELKVKLVVELEAVSVIELVVVFQVELLVELDVVLVVELVVD</sequence>
<dbReference type="EMBL" id="CACVKT020006824">
    <property type="protein sequence ID" value="CAC5403712.1"/>
    <property type="molecule type" value="Genomic_DNA"/>
</dbReference>
<protein>
    <recommendedName>
        <fullName evidence="3">COR domain-containing protein</fullName>
    </recommendedName>
</protein>
<evidence type="ECO:0000259" key="3">
    <source>
        <dbReference type="Pfam" id="PF16095"/>
    </source>
</evidence>
<keyword evidence="1" id="KW-0677">Repeat</keyword>
<dbReference type="PANTHER" id="PTHR47679:SF2">
    <property type="entry name" value="C-TERMINAL OF ROC (COR) DOMAIN-CONTAINING PROTEIN"/>
    <property type="match status" value="1"/>
</dbReference>
<organism evidence="4 5">
    <name type="scientific">Mytilus coruscus</name>
    <name type="common">Sea mussel</name>
    <dbReference type="NCBI Taxonomy" id="42192"/>
    <lineage>
        <taxon>Eukaryota</taxon>
        <taxon>Metazoa</taxon>
        <taxon>Spiralia</taxon>
        <taxon>Lophotrochozoa</taxon>
        <taxon>Mollusca</taxon>
        <taxon>Bivalvia</taxon>
        <taxon>Autobranchia</taxon>
        <taxon>Pteriomorphia</taxon>
        <taxon>Mytilida</taxon>
        <taxon>Mytiloidea</taxon>
        <taxon>Mytilidae</taxon>
        <taxon>Mytilinae</taxon>
        <taxon>Mytilus</taxon>
    </lineage>
</organism>
<evidence type="ECO:0000313" key="4">
    <source>
        <dbReference type="EMBL" id="CAC5403712.1"/>
    </source>
</evidence>
<proteinExistence type="predicted"/>
<name>A0A6J8D8N8_MYTCO</name>
<dbReference type="Pfam" id="PF16095">
    <property type="entry name" value="COR-A"/>
    <property type="match status" value="1"/>
</dbReference>
<dbReference type="InterPro" id="IPR027417">
    <property type="entry name" value="P-loop_NTPase"/>
</dbReference>
<gene>
    <name evidence="4" type="ORF">MCOR_37582</name>
</gene>
<accession>A0A6J8D8N8</accession>
<dbReference type="Gene3D" id="3.30.70.1390">
    <property type="entry name" value="ROC domain from the Parkinson's disease-associated leucine-rich repeat kinase 2"/>
    <property type="match status" value="1"/>
</dbReference>
<evidence type="ECO:0000256" key="1">
    <source>
        <dbReference type="ARBA" id="ARBA00022737"/>
    </source>
</evidence>
<dbReference type="Gene3D" id="3.40.50.300">
    <property type="entry name" value="P-loop containing nucleotide triphosphate hydrolases"/>
    <property type="match status" value="1"/>
</dbReference>
<dbReference type="OrthoDB" id="5962960at2759"/>
<feature type="compositionally biased region" description="Basic and acidic residues" evidence="2">
    <location>
        <begin position="465"/>
        <end position="475"/>
    </location>
</feature>